<feature type="repeat" description="ANK" evidence="3">
    <location>
        <begin position="36"/>
        <end position="68"/>
    </location>
</feature>
<feature type="compositionally biased region" description="Basic and acidic residues" evidence="4">
    <location>
        <begin position="848"/>
        <end position="859"/>
    </location>
</feature>
<feature type="region of interest" description="Disordered" evidence="4">
    <location>
        <begin position="950"/>
        <end position="1087"/>
    </location>
</feature>
<dbReference type="PANTHER" id="PTHR24198:SF165">
    <property type="entry name" value="ANKYRIN REPEAT-CONTAINING PROTEIN-RELATED"/>
    <property type="match status" value="1"/>
</dbReference>
<feature type="repeat" description="ANK" evidence="3">
    <location>
        <begin position="550"/>
        <end position="582"/>
    </location>
</feature>
<reference evidence="6" key="1">
    <citation type="submission" date="2025-08" db="UniProtKB">
        <authorList>
            <consortium name="RefSeq"/>
        </authorList>
    </citation>
    <scope>IDENTIFICATION</scope>
    <source>
        <tissue evidence="6">Whole organism</tissue>
    </source>
</reference>
<dbReference type="PROSITE" id="PS50297">
    <property type="entry name" value="ANK_REP_REGION"/>
    <property type="match status" value="11"/>
</dbReference>
<dbReference type="PRINTS" id="PR01415">
    <property type="entry name" value="ANKYRIN"/>
</dbReference>
<dbReference type="GeneID" id="108675102"/>
<dbReference type="PROSITE" id="PS50088">
    <property type="entry name" value="ANK_REPEAT"/>
    <property type="match status" value="12"/>
</dbReference>
<accession>A0A8B7NXV7</accession>
<dbReference type="Gene3D" id="1.25.40.20">
    <property type="entry name" value="Ankyrin repeat-containing domain"/>
    <property type="match status" value="5"/>
</dbReference>
<name>A0A8B7NXV7_HYAAZ</name>
<feature type="region of interest" description="Disordered" evidence="4">
    <location>
        <begin position="739"/>
        <end position="792"/>
    </location>
</feature>
<feature type="compositionally biased region" description="Basic and acidic residues" evidence="4">
    <location>
        <begin position="1121"/>
        <end position="1137"/>
    </location>
</feature>
<protein>
    <submittedName>
        <fullName evidence="6">Uncharacterized protein LOC108675102 isoform X2</fullName>
    </submittedName>
</protein>
<evidence type="ECO:0000256" key="2">
    <source>
        <dbReference type="ARBA" id="ARBA00023043"/>
    </source>
</evidence>
<feature type="compositionally biased region" description="Polar residues" evidence="4">
    <location>
        <begin position="1006"/>
        <end position="1021"/>
    </location>
</feature>
<feature type="compositionally biased region" description="Acidic residues" evidence="4">
    <location>
        <begin position="1033"/>
        <end position="1042"/>
    </location>
</feature>
<dbReference type="Pfam" id="PF12796">
    <property type="entry name" value="Ank_2"/>
    <property type="match status" value="4"/>
</dbReference>
<evidence type="ECO:0000256" key="1">
    <source>
        <dbReference type="ARBA" id="ARBA00022737"/>
    </source>
</evidence>
<feature type="repeat" description="ANK" evidence="3">
    <location>
        <begin position="175"/>
        <end position="207"/>
    </location>
</feature>
<evidence type="ECO:0000256" key="4">
    <source>
        <dbReference type="SAM" id="MobiDB-lite"/>
    </source>
</evidence>
<dbReference type="RefSeq" id="XP_018018577.1">
    <property type="nucleotide sequence ID" value="XM_018163088.2"/>
</dbReference>
<dbReference type="SMART" id="SM00248">
    <property type="entry name" value="ANK"/>
    <property type="match status" value="14"/>
</dbReference>
<sequence>MTTDITQVVADIRKGDKIGILVFLHNGGDANARNNMGWTLLHIACFEGKTEIVQILLDNGAQVNACTTDMATPLHRAAAQGSRGAVAALLNKNAYVNAQDQNGNTPLHEAAKGAYTSICKALINQKADKNKLNNRKQKFVELVGQQLMPVVASGDTESLSLWLDWGMSPNTSGSLGWSLLHHACVSGQPDIAALLIKSGANLHILDSNKSSPLHAASFHGNKVIVKLLLDNGANPNLQDQRGNTPLHSAVSGSHAEIINILLDNGADTSIPNHENMVFKHIVKDVLVKTVHEGKVAQVTALLKSNADPDTRDAFGTPLICVAAFNKDLLIVDALLEAGANPDLCSTDSQKTALHYAAFWEDLFITKSLLDKKAKINPVDRLGNTPLHEAAREGHVDLITMLTGRMAPLNGLNLEGNTPLHVAAKAGQTTVVEMLLEKGANESILNKNGQLYSDLALINAVRTEAPDRVMSGLAWGGNPNSKDQKGWTLLHHAVFKGSLEITAMLLECGAEVDATDIHGRTPLILAAYRGNCSIASKLVEAGANLECQDCEGQTALHWAAREGSVETVLFLIDKGADTAIKDKKDRFYKHWLVKHLYLAVRHNDTAKVEAFLTAGADQFAKVEGTDVTSREEAKRRKSYPILKLMAAHSQLRNTFEEEFDFWDLPAIEDLRVLFKGEESSDEDSEDEADWKMKNADVVLSAKELFAQDNQDLWEVWDEKPKWITAKELNQEEVEDFWHSWEETSQRPRQRSRSPPPPIRSQEDDDSEAETDESEDEASALTLPDDGCHLRGEGKFYSSIPAKEAFKEDDSWLDEFDDSKYTISKAISAKDAFKEDDSWLNSDDESESQAPHDDVPVREISKNSSWSMNDINLEGDYEEQNDLHSSSSNVVEYQEGVVNASLFMKRDSSELNQSRAISAKEAFKEDDSWLNSDDETEYSHARAIPASEAFKEDDSWLNSDDETEFSHARAIPASEAFKEDDSWLNSDEESDFQPSEAIPSKEVKQDGSCPNSVAESKFSSTAAISVKEAFKEDDSWLEMEGSESDESKGAEESEEDNSAQEEGVTEKKQDQTLGLEDEDDSGYSSVKILMHNEHSAPISLSEKENIGECSSFHNIASDGQNIDAKKKSYRSTEQDNGNRNECRIIDESLRLFNESSSEYLSHVTVH</sequence>
<dbReference type="AlphaFoldDB" id="A0A8B7NXV7"/>
<feature type="repeat" description="ANK" evidence="3">
    <location>
        <begin position="69"/>
        <end position="101"/>
    </location>
</feature>
<dbReference type="InterPro" id="IPR036770">
    <property type="entry name" value="Ankyrin_rpt-contain_sf"/>
</dbReference>
<feature type="region of interest" description="Disordered" evidence="4">
    <location>
        <begin position="832"/>
        <end position="885"/>
    </location>
</feature>
<feature type="region of interest" description="Disordered" evidence="4">
    <location>
        <begin position="1118"/>
        <end position="1137"/>
    </location>
</feature>
<feature type="repeat" description="ANK" evidence="3">
    <location>
        <begin position="517"/>
        <end position="549"/>
    </location>
</feature>
<feature type="repeat" description="ANK" evidence="3">
    <location>
        <begin position="208"/>
        <end position="240"/>
    </location>
</feature>
<evidence type="ECO:0000256" key="3">
    <source>
        <dbReference type="PROSITE-ProRule" id="PRU00023"/>
    </source>
</evidence>
<dbReference type="InterPro" id="IPR002110">
    <property type="entry name" value="Ankyrin_rpt"/>
</dbReference>
<dbReference type="Pfam" id="PF13637">
    <property type="entry name" value="Ank_4"/>
    <property type="match status" value="1"/>
</dbReference>
<keyword evidence="1" id="KW-0677">Repeat</keyword>
<keyword evidence="2 3" id="KW-0040">ANK repeat</keyword>
<evidence type="ECO:0000313" key="6">
    <source>
        <dbReference type="RefSeq" id="XP_018018577.1"/>
    </source>
</evidence>
<evidence type="ECO:0000313" key="5">
    <source>
        <dbReference type="Proteomes" id="UP000694843"/>
    </source>
</evidence>
<keyword evidence="5" id="KW-1185">Reference proteome</keyword>
<feature type="repeat" description="ANK" evidence="3">
    <location>
        <begin position="102"/>
        <end position="134"/>
    </location>
</feature>
<feature type="repeat" description="ANK" evidence="3">
    <location>
        <begin position="381"/>
        <end position="413"/>
    </location>
</feature>
<feature type="compositionally biased region" description="Acidic residues" evidence="4">
    <location>
        <begin position="761"/>
        <end position="776"/>
    </location>
</feature>
<feature type="repeat" description="ANK" evidence="3">
    <location>
        <begin position="348"/>
        <end position="380"/>
    </location>
</feature>
<feature type="region of interest" description="Disordered" evidence="4">
    <location>
        <begin position="924"/>
        <end position="943"/>
    </location>
</feature>
<dbReference type="Pfam" id="PF00023">
    <property type="entry name" value="Ank"/>
    <property type="match status" value="2"/>
</dbReference>
<feature type="repeat" description="ANK" evidence="3">
    <location>
        <begin position="484"/>
        <end position="516"/>
    </location>
</feature>
<proteinExistence type="predicted"/>
<feature type="repeat" description="ANK" evidence="3">
    <location>
        <begin position="414"/>
        <end position="446"/>
    </location>
</feature>
<dbReference type="Proteomes" id="UP000694843">
    <property type="component" value="Unplaced"/>
</dbReference>
<dbReference type="SUPFAM" id="SSF48403">
    <property type="entry name" value="Ankyrin repeat"/>
    <property type="match status" value="2"/>
</dbReference>
<dbReference type="PANTHER" id="PTHR24198">
    <property type="entry name" value="ANKYRIN REPEAT AND PROTEIN KINASE DOMAIN-CONTAINING PROTEIN"/>
    <property type="match status" value="1"/>
</dbReference>
<organism evidence="5 6">
    <name type="scientific">Hyalella azteca</name>
    <name type="common">Amphipod</name>
    <dbReference type="NCBI Taxonomy" id="294128"/>
    <lineage>
        <taxon>Eukaryota</taxon>
        <taxon>Metazoa</taxon>
        <taxon>Ecdysozoa</taxon>
        <taxon>Arthropoda</taxon>
        <taxon>Crustacea</taxon>
        <taxon>Multicrustacea</taxon>
        <taxon>Malacostraca</taxon>
        <taxon>Eumalacostraca</taxon>
        <taxon>Peracarida</taxon>
        <taxon>Amphipoda</taxon>
        <taxon>Senticaudata</taxon>
        <taxon>Talitrida</taxon>
        <taxon>Talitroidea</taxon>
        <taxon>Hyalellidae</taxon>
        <taxon>Hyalella</taxon>
    </lineage>
</organism>
<feature type="repeat" description="ANK" evidence="3">
    <location>
        <begin position="241"/>
        <end position="273"/>
    </location>
</feature>
<gene>
    <name evidence="6" type="primary">LOC108675102</name>
</gene>